<organism evidence="1 2">
    <name type="scientific">Vespula pensylvanica</name>
    <name type="common">Western yellow jacket</name>
    <name type="synonym">Wasp</name>
    <dbReference type="NCBI Taxonomy" id="30213"/>
    <lineage>
        <taxon>Eukaryota</taxon>
        <taxon>Metazoa</taxon>
        <taxon>Ecdysozoa</taxon>
        <taxon>Arthropoda</taxon>
        <taxon>Hexapoda</taxon>
        <taxon>Insecta</taxon>
        <taxon>Pterygota</taxon>
        <taxon>Neoptera</taxon>
        <taxon>Endopterygota</taxon>
        <taxon>Hymenoptera</taxon>
        <taxon>Apocrita</taxon>
        <taxon>Aculeata</taxon>
        <taxon>Vespoidea</taxon>
        <taxon>Vespidae</taxon>
        <taxon>Vespinae</taxon>
        <taxon>Vespula</taxon>
    </lineage>
</organism>
<gene>
    <name evidence="1" type="ORF">H0235_014240</name>
</gene>
<evidence type="ECO:0000313" key="2">
    <source>
        <dbReference type="Proteomes" id="UP000600918"/>
    </source>
</evidence>
<dbReference type="Proteomes" id="UP000600918">
    <property type="component" value="Unassembled WGS sequence"/>
</dbReference>
<proteinExistence type="predicted"/>
<dbReference type="AlphaFoldDB" id="A0A834KMF7"/>
<keyword evidence="2" id="KW-1185">Reference proteome</keyword>
<name>A0A834KMF7_VESPE</name>
<reference evidence="1" key="1">
    <citation type="journal article" date="2020" name="G3 (Bethesda)">
        <title>High-Quality Assemblies for Three Invasive Social Wasps from the &lt;i&gt;Vespula&lt;/i&gt; Genus.</title>
        <authorList>
            <person name="Harrop T.W.R."/>
            <person name="Guhlin J."/>
            <person name="McLaughlin G.M."/>
            <person name="Permina E."/>
            <person name="Stockwell P."/>
            <person name="Gilligan J."/>
            <person name="Le Lec M.F."/>
            <person name="Gruber M.A.M."/>
            <person name="Quinn O."/>
            <person name="Lovegrove M."/>
            <person name="Duncan E.J."/>
            <person name="Remnant E.J."/>
            <person name="Van Eeckhoven J."/>
            <person name="Graham B."/>
            <person name="Knapp R.A."/>
            <person name="Langford K.W."/>
            <person name="Kronenberg Z."/>
            <person name="Press M.O."/>
            <person name="Eacker S.M."/>
            <person name="Wilson-Rankin E.E."/>
            <person name="Purcell J."/>
            <person name="Lester P.J."/>
            <person name="Dearden P.K."/>
        </authorList>
    </citation>
    <scope>NUCLEOTIDE SEQUENCE</scope>
    <source>
        <strain evidence="1">Volc-1</strain>
    </source>
</reference>
<sequence length="110" mass="12491">MAAINSKDKVITSCPKKYKVSNDRLKIKPAAATPIASNSRNFMNQIMSIDYKSVRSNITNNLNVDPNIEYNEADKVPNMYERKNIPEEADSVMCMQLVNKMKNGKLHRLS</sequence>
<comment type="caution">
    <text evidence="1">The sequence shown here is derived from an EMBL/GenBank/DDBJ whole genome shotgun (WGS) entry which is preliminary data.</text>
</comment>
<accession>A0A834KMF7</accession>
<dbReference type="EMBL" id="JACSDY010000014">
    <property type="protein sequence ID" value="KAF7409388.1"/>
    <property type="molecule type" value="Genomic_DNA"/>
</dbReference>
<protein>
    <submittedName>
        <fullName evidence="1">Uncharacterized protein</fullName>
    </submittedName>
</protein>
<evidence type="ECO:0000313" key="1">
    <source>
        <dbReference type="EMBL" id="KAF7409388.1"/>
    </source>
</evidence>